<reference evidence="1 2" key="1">
    <citation type="submission" date="2018-05" db="EMBL/GenBank/DDBJ databases">
        <title>genome sequencing of Nitrosopumilus sp. NM25.</title>
        <authorList>
            <person name="Mori K."/>
            <person name="Nakagawa T."/>
        </authorList>
    </citation>
    <scope>NUCLEOTIDE SEQUENCE [LARGE SCALE GENOMIC DNA]</scope>
    <source>
        <strain evidence="1 2">NM25</strain>
    </source>
</reference>
<dbReference type="GeneID" id="76209393"/>
<dbReference type="EMBL" id="BGKI01000001">
    <property type="protein sequence ID" value="GBH33273.1"/>
    <property type="molecule type" value="Genomic_DNA"/>
</dbReference>
<evidence type="ECO:0000313" key="2">
    <source>
        <dbReference type="Proteomes" id="UP000245829"/>
    </source>
</evidence>
<evidence type="ECO:0000313" key="1">
    <source>
        <dbReference type="EMBL" id="GBH33273.1"/>
    </source>
</evidence>
<dbReference type="RefSeq" id="WP_109875942.1">
    <property type="nucleotide sequence ID" value="NZ_AP026695.1"/>
</dbReference>
<dbReference type="OrthoDB" id="1614at2157"/>
<gene>
    <name evidence="1" type="ORF">NZNM25_00640</name>
</gene>
<dbReference type="AlphaFoldDB" id="A0A2S2KNP9"/>
<dbReference type="Proteomes" id="UP000245829">
    <property type="component" value="Unassembled WGS sequence"/>
</dbReference>
<keyword evidence="2" id="KW-1185">Reference proteome</keyword>
<name>A0A2S2KNP9_9ARCH</name>
<proteinExistence type="predicted"/>
<comment type="caution">
    <text evidence="1">The sequence shown here is derived from an EMBL/GenBank/DDBJ whole genome shotgun (WGS) entry which is preliminary data.</text>
</comment>
<accession>A0A2S2KNP9</accession>
<sequence>MNEQEQLMDNLLNVDLEIIDVVRELHQGNWDSQSLKHQVGDLLKIRDEMVQKLMSAKGDHHQCDCDHDHSH</sequence>
<protein>
    <submittedName>
        <fullName evidence="1">Uncharacterized protein</fullName>
    </submittedName>
</protein>
<organism evidence="1 2">
    <name type="scientific">Nitrosopumilus zosterae</name>
    <dbReference type="NCBI Taxonomy" id="718286"/>
    <lineage>
        <taxon>Archaea</taxon>
        <taxon>Nitrososphaerota</taxon>
        <taxon>Nitrososphaeria</taxon>
        <taxon>Nitrosopumilales</taxon>
        <taxon>Nitrosopumilaceae</taxon>
        <taxon>Nitrosopumilus</taxon>
    </lineage>
</organism>